<protein>
    <submittedName>
        <fullName evidence="1">Uncharacterized protein</fullName>
    </submittedName>
</protein>
<dbReference type="EMBL" id="MU004184">
    <property type="protein sequence ID" value="KAF2499064.1"/>
    <property type="molecule type" value="Genomic_DNA"/>
</dbReference>
<evidence type="ECO:0000313" key="1">
    <source>
        <dbReference type="EMBL" id="KAF2499064.1"/>
    </source>
</evidence>
<dbReference type="AlphaFoldDB" id="A0A6A6R403"/>
<organism evidence="1 2">
    <name type="scientific">Lophium mytilinum</name>
    <dbReference type="NCBI Taxonomy" id="390894"/>
    <lineage>
        <taxon>Eukaryota</taxon>
        <taxon>Fungi</taxon>
        <taxon>Dikarya</taxon>
        <taxon>Ascomycota</taxon>
        <taxon>Pezizomycotina</taxon>
        <taxon>Dothideomycetes</taxon>
        <taxon>Pleosporomycetidae</taxon>
        <taxon>Mytilinidiales</taxon>
        <taxon>Mytilinidiaceae</taxon>
        <taxon>Lophium</taxon>
    </lineage>
</organism>
<accession>A0A6A6R403</accession>
<proteinExistence type="predicted"/>
<name>A0A6A6R403_9PEZI</name>
<reference evidence="1" key="1">
    <citation type="journal article" date="2020" name="Stud. Mycol.">
        <title>101 Dothideomycetes genomes: a test case for predicting lifestyles and emergence of pathogens.</title>
        <authorList>
            <person name="Haridas S."/>
            <person name="Albert R."/>
            <person name="Binder M."/>
            <person name="Bloem J."/>
            <person name="Labutti K."/>
            <person name="Salamov A."/>
            <person name="Andreopoulos B."/>
            <person name="Baker S."/>
            <person name="Barry K."/>
            <person name="Bills G."/>
            <person name="Bluhm B."/>
            <person name="Cannon C."/>
            <person name="Castanera R."/>
            <person name="Culley D."/>
            <person name="Daum C."/>
            <person name="Ezra D."/>
            <person name="Gonzalez J."/>
            <person name="Henrissat B."/>
            <person name="Kuo A."/>
            <person name="Liang C."/>
            <person name="Lipzen A."/>
            <person name="Lutzoni F."/>
            <person name="Magnuson J."/>
            <person name="Mondo S."/>
            <person name="Nolan M."/>
            <person name="Ohm R."/>
            <person name="Pangilinan J."/>
            <person name="Park H.-J."/>
            <person name="Ramirez L."/>
            <person name="Alfaro M."/>
            <person name="Sun H."/>
            <person name="Tritt A."/>
            <person name="Yoshinaga Y."/>
            <person name="Zwiers L.-H."/>
            <person name="Turgeon B."/>
            <person name="Goodwin S."/>
            <person name="Spatafora J."/>
            <person name="Crous P."/>
            <person name="Grigoriev I."/>
        </authorList>
    </citation>
    <scope>NUCLEOTIDE SEQUENCE</scope>
    <source>
        <strain evidence="1">CBS 269.34</strain>
    </source>
</reference>
<dbReference type="OrthoDB" id="10067222at2759"/>
<evidence type="ECO:0000313" key="2">
    <source>
        <dbReference type="Proteomes" id="UP000799750"/>
    </source>
</evidence>
<gene>
    <name evidence="1" type="ORF">BU16DRAFT_535479</name>
</gene>
<dbReference type="Proteomes" id="UP000799750">
    <property type="component" value="Unassembled WGS sequence"/>
</dbReference>
<keyword evidence="2" id="KW-1185">Reference proteome</keyword>
<sequence>MLSAAQVSFLTTLRSEPHGGGRTLALAADQPRNSPITAFPVPFHLDKSFFHFMSFSSRPERQKCRDCRHQHRRISMQHRYERSAATSQFSAWCFGRVSQLPRQHACSLLHSPEFHHQPAEPSHRTHFGVRYDTLGHDPADGSLAGLPGQTAAKTDCLASMSVPGTTPSHSNICSKNPGFYTSLPPPAIRVVHRAPHFGTDSGIDSGLNCVEPAPLFDSGSPPRLLHGPPRLPSPPYTLSAPKHSPLHLSDLVCRLPLYPTPNCLASIPVTGGAEWCAARLDWTYIGRARRCRRRRSHRAFALQHLHRTSAMFPTSSSPGAARQRGGLR</sequence>